<organism evidence="3 4">
    <name type="scientific">Geomesophilobacter sediminis</name>
    <dbReference type="NCBI Taxonomy" id="2798584"/>
    <lineage>
        <taxon>Bacteria</taxon>
        <taxon>Pseudomonadati</taxon>
        <taxon>Thermodesulfobacteriota</taxon>
        <taxon>Desulfuromonadia</taxon>
        <taxon>Geobacterales</taxon>
        <taxon>Geobacteraceae</taxon>
        <taxon>Geomesophilobacter</taxon>
    </lineage>
</organism>
<dbReference type="Gene3D" id="2.70.70.10">
    <property type="entry name" value="Glucose Permease (Domain IIA)"/>
    <property type="match status" value="1"/>
</dbReference>
<dbReference type="RefSeq" id="WP_199384199.1">
    <property type="nucleotide sequence ID" value="NZ_JAEMHM010000008.1"/>
</dbReference>
<dbReference type="CDD" id="cd12797">
    <property type="entry name" value="M23_peptidase"/>
    <property type="match status" value="1"/>
</dbReference>
<dbReference type="PANTHER" id="PTHR21666">
    <property type="entry name" value="PEPTIDASE-RELATED"/>
    <property type="match status" value="1"/>
</dbReference>
<protein>
    <submittedName>
        <fullName evidence="3">M23 family metallopeptidase</fullName>
    </submittedName>
</protein>
<sequence length="430" mass="46873">MKTSAMVILLVLLAVVIVGGVYLFLGGTGPLVTVTPSSGAISAKQSVVVALKAVSGLKELTVSAVQGQQPFQLVNKKYPEGVKEARETLNLAPAGVKDGPVTLVVRVNDRSIARFGAGHTTELSHQFVFDSKPPAISILSTAHNIARGGVGLVVYSVNKELQRSGIVFADRFFPGYRQKSGNYACLFAFPYDMPEEQFVPKVLAVDKAGNERRAGIYFHLIPKTFRSDRIELTDSFLDKVANEFAGKYSGTPLEVYLKVNREERLQNLKTLRECGLKTAADPLWKDAFLRLPNSAPRGGFGQHRTYFYKGKEVDQQTHLGVDLAALSHVPIPAANSGKVVYADYLGIYGQCIIIDHGMGLQSIYGHLSQIGVKVGDQVEKAAIIGRSGDTGLAGGDHLHFGIAVSGEQVNPIEWWDQKWIRDNIYSKMEQ</sequence>
<proteinExistence type="predicted"/>
<dbReference type="EMBL" id="JAEMHM010000008">
    <property type="protein sequence ID" value="MBJ6725313.1"/>
    <property type="molecule type" value="Genomic_DNA"/>
</dbReference>
<reference evidence="3" key="1">
    <citation type="submission" date="2020-12" db="EMBL/GenBank/DDBJ databases">
        <title>Geomonas sp. Red875, isolated from river sediment.</title>
        <authorList>
            <person name="Xu Z."/>
            <person name="Zhang Z."/>
            <person name="Masuda Y."/>
            <person name="Itoh H."/>
            <person name="Senoo K."/>
        </authorList>
    </citation>
    <scope>NUCLEOTIDE SEQUENCE</scope>
    <source>
        <strain evidence="3">Red875</strain>
    </source>
</reference>
<comment type="caution">
    <text evidence="3">The sequence shown here is derived from an EMBL/GenBank/DDBJ whole genome shotgun (WGS) entry which is preliminary data.</text>
</comment>
<dbReference type="SUPFAM" id="SSF51261">
    <property type="entry name" value="Duplicated hybrid motif"/>
    <property type="match status" value="1"/>
</dbReference>
<keyword evidence="4" id="KW-1185">Reference proteome</keyword>
<accession>A0A8J7IP89</accession>
<dbReference type="InterPro" id="IPR011055">
    <property type="entry name" value="Dup_hybrid_motif"/>
</dbReference>
<dbReference type="InterPro" id="IPR050570">
    <property type="entry name" value="Cell_wall_metabolism_enzyme"/>
</dbReference>
<dbReference type="InterPro" id="IPR016047">
    <property type="entry name" value="M23ase_b-sheet_dom"/>
</dbReference>
<evidence type="ECO:0000259" key="2">
    <source>
        <dbReference type="Pfam" id="PF01551"/>
    </source>
</evidence>
<gene>
    <name evidence="3" type="ORF">JFN93_11380</name>
</gene>
<feature type="domain" description="M23ase beta-sheet core" evidence="2">
    <location>
        <begin position="317"/>
        <end position="411"/>
    </location>
</feature>
<dbReference type="GO" id="GO:0004222">
    <property type="term" value="F:metalloendopeptidase activity"/>
    <property type="evidence" value="ECO:0007669"/>
    <property type="project" value="TreeGrafter"/>
</dbReference>
<evidence type="ECO:0000313" key="4">
    <source>
        <dbReference type="Proteomes" id="UP000636888"/>
    </source>
</evidence>
<dbReference type="Pfam" id="PF01551">
    <property type="entry name" value="Peptidase_M23"/>
    <property type="match status" value="1"/>
</dbReference>
<evidence type="ECO:0000256" key="1">
    <source>
        <dbReference type="ARBA" id="ARBA00022729"/>
    </source>
</evidence>
<name>A0A8J7IP89_9BACT</name>
<dbReference type="AlphaFoldDB" id="A0A8J7IP89"/>
<dbReference type="PANTHER" id="PTHR21666:SF289">
    <property type="entry name" value="L-ALA--D-GLU ENDOPEPTIDASE"/>
    <property type="match status" value="1"/>
</dbReference>
<keyword evidence="1" id="KW-0732">Signal</keyword>
<dbReference type="Proteomes" id="UP000636888">
    <property type="component" value="Unassembled WGS sequence"/>
</dbReference>
<evidence type="ECO:0000313" key="3">
    <source>
        <dbReference type="EMBL" id="MBJ6725313.1"/>
    </source>
</evidence>